<sequence>MTVTASYNEDADFWGLPTLPANIGLTMVNANGYSGLITLTATTSTYDAGDYDVGGSRYWMGSLWLGGITAPSSTQNVEIKITTDNTDVGLFEYSPGAGSAANYILFQGNNDSISMSDAASGGETMDLSGTTFAQWNGSTWITSGVKVIIHGTGGNDTFTGSSQNNYLYEGAGNSVFNQSAGNDIISTQATNGGSNIYYAKDALADYEGGYVDSNGNSYMNDGDDWLLQDTANGKIIELTDVASVGIGGTTYSASVENPAQAWTTDDSTSSSASVEASSALASIASGAGLHASMLATSAVNALNVSASTSTTTASTIPSNDVSYSSSSLATLLGTHDNVASGVLTDDKSSPAVVAS</sequence>
<dbReference type="RefSeq" id="WP_182944599.1">
    <property type="nucleotide sequence ID" value="NZ_JABEQH010000025.1"/>
</dbReference>
<dbReference type="Proteomes" id="UP000561066">
    <property type="component" value="Unassembled WGS sequence"/>
</dbReference>
<accession>A0A7W4P6H2</accession>
<evidence type="ECO:0000313" key="2">
    <source>
        <dbReference type="Proteomes" id="UP000561066"/>
    </source>
</evidence>
<protein>
    <submittedName>
        <fullName evidence="1">Hemolysin-type calcium-binding protein</fullName>
    </submittedName>
</protein>
<organism evidence="1 2">
    <name type="scientific">Gluconacetobacter johannae</name>
    <dbReference type="NCBI Taxonomy" id="112140"/>
    <lineage>
        <taxon>Bacteria</taxon>
        <taxon>Pseudomonadati</taxon>
        <taxon>Pseudomonadota</taxon>
        <taxon>Alphaproteobacteria</taxon>
        <taxon>Acetobacterales</taxon>
        <taxon>Acetobacteraceae</taxon>
        <taxon>Gluconacetobacter</taxon>
    </lineage>
</organism>
<dbReference type="AlphaFoldDB" id="A0A7W4P6H2"/>
<keyword evidence="2" id="KW-1185">Reference proteome</keyword>
<dbReference type="InterPro" id="IPR011049">
    <property type="entry name" value="Serralysin-like_metalloprot_C"/>
</dbReference>
<dbReference type="EMBL" id="JABEQH010000025">
    <property type="protein sequence ID" value="MBB2177253.1"/>
    <property type="molecule type" value="Genomic_DNA"/>
</dbReference>
<dbReference type="Gene3D" id="2.150.10.10">
    <property type="entry name" value="Serralysin-like metalloprotease, C-terminal"/>
    <property type="match status" value="1"/>
</dbReference>
<proteinExistence type="predicted"/>
<gene>
    <name evidence="1" type="ORF">HLH21_15200</name>
</gene>
<name>A0A7W4P6H2_9PROT</name>
<comment type="caution">
    <text evidence="1">The sequence shown here is derived from an EMBL/GenBank/DDBJ whole genome shotgun (WGS) entry which is preliminary data.</text>
</comment>
<evidence type="ECO:0000313" key="1">
    <source>
        <dbReference type="EMBL" id="MBB2177253.1"/>
    </source>
</evidence>
<reference evidence="1 2" key="1">
    <citation type="submission" date="2020-04" db="EMBL/GenBank/DDBJ databases">
        <title>Description of novel Gluconacetobacter.</title>
        <authorList>
            <person name="Sombolestani A."/>
        </authorList>
    </citation>
    <scope>NUCLEOTIDE SEQUENCE [LARGE SCALE GENOMIC DNA]</scope>
    <source>
        <strain evidence="1 2">LMG 21312</strain>
    </source>
</reference>
<dbReference type="SUPFAM" id="SSF51120">
    <property type="entry name" value="beta-Roll"/>
    <property type="match status" value="1"/>
</dbReference>